<dbReference type="Pfam" id="PF06638">
    <property type="entry name" value="Strabismus"/>
    <property type="match status" value="2"/>
</dbReference>
<gene>
    <name evidence="9" type="ORF">A3Q56_07013</name>
</gene>
<evidence type="ECO:0000256" key="1">
    <source>
        <dbReference type="ARBA" id="ARBA00004651"/>
    </source>
</evidence>
<proteinExistence type="inferred from homology"/>
<accession>A0A177ATG1</accession>
<evidence type="ECO:0000256" key="6">
    <source>
        <dbReference type="ARBA" id="ARBA00025718"/>
    </source>
</evidence>
<protein>
    <submittedName>
        <fullName evidence="9">Van Gogh-like protein 2</fullName>
    </submittedName>
</protein>
<comment type="caution">
    <text evidence="9">The sequence shown here is derived from an EMBL/GenBank/DDBJ whole genome shotgun (WGS) entry which is preliminary data.</text>
</comment>
<keyword evidence="2" id="KW-1003">Cell membrane</keyword>
<dbReference type="OrthoDB" id="8887313at2759"/>
<keyword evidence="3 8" id="KW-0812">Transmembrane</keyword>
<evidence type="ECO:0000256" key="5">
    <source>
        <dbReference type="ARBA" id="ARBA00023136"/>
    </source>
</evidence>
<keyword evidence="4 8" id="KW-1133">Transmembrane helix</keyword>
<dbReference type="GO" id="GO:0005886">
    <property type="term" value="C:plasma membrane"/>
    <property type="evidence" value="ECO:0007669"/>
    <property type="project" value="UniProtKB-SubCell"/>
</dbReference>
<dbReference type="InterPro" id="IPR009539">
    <property type="entry name" value="VANGL"/>
</dbReference>
<dbReference type="EMBL" id="LWCA01001360">
    <property type="protein sequence ID" value="OAF65289.1"/>
    <property type="molecule type" value="Genomic_DNA"/>
</dbReference>
<evidence type="ECO:0000313" key="10">
    <source>
        <dbReference type="Proteomes" id="UP000078046"/>
    </source>
</evidence>
<feature type="region of interest" description="Disordered" evidence="7">
    <location>
        <begin position="1"/>
        <end position="21"/>
    </location>
</feature>
<evidence type="ECO:0000256" key="4">
    <source>
        <dbReference type="ARBA" id="ARBA00022989"/>
    </source>
</evidence>
<feature type="transmembrane region" description="Helical" evidence="8">
    <location>
        <begin position="164"/>
        <end position="184"/>
    </location>
</feature>
<comment type="similarity">
    <text evidence="6">Belongs to the Vang family.</text>
</comment>
<evidence type="ECO:0000313" key="9">
    <source>
        <dbReference type="EMBL" id="OAF65289.1"/>
    </source>
</evidence>
<dbReference type="Proteomes" id="UP000078046">
    <property type="component" value="Unassembled WGS sequence"/>
</dbReference>
<evidence type="ECO:0000256" key="7">
    <source>
        <dbReference type="SAM" id="MobiDB-lite"/>
    </source>
</evidence>
<dbReference type="AlphaFoldDB" id="A0A177ATG1"/>
<reference evidence="9 10" key="1">
    <citation type="submission" date="2016-04" db="EMBL/GenBank/DDBJ databases">
        <title>The genome of Intoshia linei affirms orthonectids as highly simplified spiralians.</title>
        <authorList>
            <person name="Mikhailov K.V."/>
            <person name="Slusarev G.S."/>
            <person name="Nikitin M.A."/>
            <person name="Logacheva M.D."/>
            <person name="Penin A."/>
            <person name="Aleoshin V."/>
            <person name="Panchin Y.V."/>
        </authorList>
    </citation>
    <scope>NUCLEOTIDE SEQUENCE [LARGE SCALE GENOMIC DNA]</scope>
    <source>
        <strain evidence="9">Intl2013</strain>
        <tissue evidence="9">Whole animal</tissue>
    </source>
</reference>
<dbReference type="PANTHER" id="PTHR20886">
    <property type="entry name" value="VANG-LIKE PROTEIN"/>
    <property type="match status" value="1"/>
</dbReference>
<evidence type="ECO:0000256" key="2">
    <source>
        <dbReference type="ARBA" id="ARBA00022475"/>
    </source>
</evidence>
<comment type="subcellular location">
    <subcellularLocation>
        <location evidence="1">Cell membrane</location>
        <topology evidence="1">Multi-pass membrane protein</topology>
    </subcellularLocation>
</comment>
<name>A0A177ATG1_9BILA</name>
<evidence type="ECO:0000256" key="3">
    <source>
        <dbReference type="ARBA" id="ARBA00022692"/>
    </source>
</evidence>
<sequence length="589" mass="68513">MERMSIKSVHSEIPYPGKSRNYNYQNRQEMNNVYNQQNGMDNRRVVLNPPQFYRNRSKPDHDAVRIIPQDDDWGDAKSDRTTNTTSETAYSVITDGTAVFHNALEKYNVKSSYCSQLYSSLFTMFIAGIVFIAAFISPIIMFILPKLGLVDGWKISKCDVECDGIYISIGSKILLALIGSWAIFFRSKLAIMPRNFTIRTFLTFLSMFISLIFWLYYVVKIAFRIEERLDVIVRYASTYLDTQLFLHYVAILLLEIRQMRCKYSIEMVRSPDGFTKNYIIGQLSIQRTAVQMLQFYFNDFPGYNPHLERYAKRRARLSTFKIYNVNEGPNQNVNNDAMIPQMSNEETIDVQKYSGMIKQRMKNKSRNDRFYEEVDYERRVQRRKVRLMTAAEESFNNVRRLNNDISPPLTSREAAEAVFATLGNPLKKYLRITRQQQKYNLRSIIDYLALCLSNDMGPKTFVNRYVHQGNVIYNTYTISASITTQLENNGYPSIGRHSASEEKCKDKKIFKSSYNKSLKREKNIRDSWKIICSDNLSGSITHGTIFRLKQSDVSLLVTCRSIPQFYLQEHSIGLQDNFFTLVVNSETSI</sequence>
<organism evidence="9 10">
    <name type="scientific">Intoshia linei</name>
    <dbReference type="NCBI Taxonomy" id="1819745"/>
    <lineage>
        <taxon>Eukaryota</taxon>
        <taxon>Metazoa</taxon>
        <taxon>Spiralia</taxon>
        <taxon>Lophotrochozoa</taxon>
        <taxon>Mesozoa</taxon>
        <taxon>Orthonectida</taxon>
        <taxon>Rhopaluridae</taxon>
        <taxon>Intoshia</taxon>
    </lineage>
</organism>
<evidence type="ECO:0000256" key="8">
    <source>
        <dbReference type="SAM" id="Phobius"/>
    </source>
</evidence>
<feature type="transmembrane region" description="Helical" evidence="8">
    <location>
        <begin position="196"/>
        <end position="219"/>
    </location>
</feature>
<keyword evidence="10" id="KW-1185">Reference proteome</keyword>
<feature type="transmembrane region" description="Helical" evidence="8">
    <location>
        <begin position="121"/>
        <end position="144"/>
    </location>
</feature>
<keyword evidence="5 8" id="KW-0472">Membrane</keyword>